<dbReference type="InterPro" id="IPR016890">
    <property type="entry name" value="UCP028520"/>
</dbReference>
<proteinExistence type="predicted"/>
<name>A0ABV7J8U8_9GAMM</name>
<dbReference type="Pfam" id="PF00583">
    <property type="entry name" value="Acetyltransf_1"/>
    <property type="match status" value="1"/>
</dbReference>
<dbReference type="SUPFAM" id="SSF55729">
    <property type="entry name" value="Acyl-CoA N-acyltransferases (Nat)"/>
    <property type="match status" value="1"/>
</dbReference>
<organism evidence="2 3">
    <name type="scientific">Marinicella sediminis</name>
    <dbReference type="NCBI Taxonomy" id="1792834"/>
    <lineage>
        <taxon>Bacteria</taxon>
        <taxon>Pseudomonadati</taxon>
        <taxon>Pseudomonadota</taxon>
        <taxon>Gammaproteobacteria</taxon>
        <taxon>Lysobacterales</taxon>
        <taxon>Marinicellaceae</taxon>
        <taxon>Marinicella</taxon>
    </lineage>
</organism>
<gene>
    <name evidence="2" type="ORF">ACFODZ_00310</name>
</gene>
<comment type="caution">
    <text evidence="2">The sequence shown here is derived from an EMBL/GenBank/DDBJ whole genome shotgun (WGS) entry which is preliminary data.</text>
</comment>
<dbReference type="Proteomes" id="UP001595533">
    <property type="component" value="Unassembled WGS sequence"/>
</dbReference>
<dbReference type="CDD" id="cd04301">
    <property type="entry name" value="NAT_SF"/>
    <property type="match status" value="1"/>
</dbReference>
<feature type="domain" description="N-acetyltransferase" evidence="1">
    <location>
        <begin position="4"/>
        <end position="163"/>
    </location>
</feature>
<keyword evidence="3" id="KW-1185">Reference proteome</keyword>
<dbReference type="InterPro" id="IPR016181">
    <property type="entry name" value="Acyl_CoA_acyltransferase"/>
</dbReference>
<dbReference type="PROSITE" id="PS51186">
    <property type="entry name" value="GNAT"/>
    <property type="match status" value="1"/>
</dbReference>
<evidence type="ECO:0000313" key="3">
    <source>
        <dbReference type="Proteomes" id="UP001595533"/>
    </source>
</evidence>
<dbReference type="Gene3D" id="3.40.630.30">
    <property type="match status" value="1"/>
</dbReference>
<reference evidence="3" key="1">
    <citation type="journal article" date="2019" name="Int. J. Syst. Evol. Microbiol.">
        <title>The Global Catalogue of Microorganisms (GCM) 10K type strain sequencing project: providing services to taxonomists for standard genome sequencing and annotation.</title>
        <authorList>
            <consortium name="The Broad Institute Genomics Platform"/>
            <consortium name="The Broad Institute Genome Sequencing Center for Infectious Disease"/>
            <person name="Wu L."/>
            <person name="Ma J."/>
        </authorList>
    </citation>
    <scope>NUCLEOTIDE SEQUENCE [LARGE SCALE GENOMIC DNA]</scope>
    <source>
        <strain evidence="3">KCTC 42953</strain>
    </source>
</reference>
<protein>
    <submittedName>
        <fullName evidence="2">GNAT family N-acetyltransferase</fullName>
    </submittedName>
</protein>
<dbReference type="RefSeq" id="WP_077412795.1">
    <property type="nucleotide sequence ID" value="NZ_JBHRTS010000001.1"/>
</dbReference>
<dbReference type="InterPro" id="IPR000182">
    <property type="entry name" value="GNAT_dom"/>
</dbReference>
<dbReference type="EMBL" id="JBHRTS010000001">
    <property type="protein sequence ID" value="MFC3192668.1"/>
    <property type="molecule type" value="Genomic_DNA"/>
</dbReference>
<evidence type="ECO:0000259" key="1">
    <source>
        <dbReference type="PROSITE" id="PS51186"/>
    </source>
</evidence>
<accession>A0ABV7J8U8</accession>
<dbReference type="PIRSF" id="PIRSF028520">
    <property type="entry name" value="UCP028520"/>
    <property type="match status" value="1"/>
</dbReference>
<sequence length="166" mass="18875">MSDVVIRPAIASDLSLILSLNDAEVRWTSPLNHQQLVYLDQQACYHRVICEEPDVPVGFLLVLPAGADYASDNYRWFSTQLTDFWYIDRIVINSNQAGKGLGVQLYQDLCQAAQHEGIVQLACEYNLHPPNRPSARFHQRFGFEEMAQQTHNGKMVSLQVLDLNSR</sequence>
<evidence type="ECO:0000313" key="2">
    <source>
        <dbReference type="EMBL" id="MFC3192668.1"/>
    </source>
</evidence>